<feature type="compositionally biased region" description="Low complexity" evidence="1">
    <location>
        <begin position="93"/>
        <end position="106"/>
    </location>
</feature>
<proteinExistence type="predicted"/>
<protein>
    <submittedName>
        <fullName evidence="2">Uncharacterized protein</fullName>
    </submittedName>
</protein>
<dbReference type="EMBL" id="CAJNOT010012223">
    <property type="protein sequence ID" value="CAF1537219.1"/>
    <property type="molecule type" value="Genomic_DNA"/>
</dbReference>
<feature type="non-terminal residue" evidence="2">
    <location>
        <position position="151"/>
    </location>
</feature>
<comment type="caution">
    <text evidence="2">The sequence shown here is derived from an EMBL/GenBank/DDBJ whole genome shotgun (WGS) entry which is preliminary data.</text>
</comment>
<name>A0A815VVV5_9BILA</name>
<dbReference type="Proteomes" id="UP000663864">
    <property type="component" value="Unassembled WGS sequence"/>
</dbReference>
<feature type="region of interest" description="Disordered" evidence="1">
    <location>
        <begin position="1"/>
        <end position="27"/>
    </location>
</feature>
<dbReference type="AlphaFoldDB" id="A0A815VVV5"/>
<evidence type="ECO:0000313" key="3">
    <source>
        <dbReference type="EMBL" id="CAF4301099.1"/>
    </source>
</evidence>
<feature type="non-terminal residue" evidence="2">
    <location>
        <position position="1"/>
    </location>
</feature>
<dbReference type="EMBL" id="CAJOBD010035714">
    <property type="protein sequence ID" value="CAF4301099.1"/>
    <property type="molecule type" value="Genomic_DNA"/>
</dbReference>
<sequence>DIQPNQVKSYPLPEQPTSGDINPTSTTPGFNYPTINPQINVTLDQPASLTLIYLPVDRPNHPSNVETFVVQFVYPNGTKYEEFPSNIPSISATTTTTPSGMSTEKTPTTSVIVPPSNKSPQVDLSPNVELPINTIIMITLISTNDQLNPTE</sequence>
<evidence type="ECO:0000256" key="1">
    <source>
        <dbReference type="SAM" id="MobiDB-lite"/>
    </source>
</evidence>
<feature type="compositionally biased region" description="Polar residues" evidence="1">
    <location>
        <begin position="15"/>
        <end position="27"/>
    </location>
</feature>
<organism evidence="2 4">
    <name type="scientific">Rotaria sordida</name>
    <dbReference type="NCBI Taxonomy" id="392033"/>
    <lineage>
        <taxon>Eukaryota</taxon>
        <taxon>Metazoa</taxon>
        <taxon>Spiralia</taxon>
        <taxon>Gnathifera</taxon>
        <taxon>Rotifera</taxon>
        <taxon>Eurotatoria</taxon>
        <taxon>Bdelloidea</taxon>
        <taxon>Philodinida</taxon>
        <taxon>Philodinidae</taxon>
        <taxon>Rotaria</taxon>
    </lineage>
</organism>
<evidence type="ECO:0000313" key="2">
    <source>
        <dbReference type="EMBL" id="CAF1537219.1"/>
    </source>
</evidence>
<dbReference type="Proteomes" id="UP000663836">
    <property type="component" value="Unassembled WGS sequence"/>
</dbReference>
<reference evidence="2" key="1">
    <citation type="submission" date="2021-02" db="EMBL/GenBank/DDBJ databases">
        <authorList>
            <person name="Nowell W R."/>
        </authorList>
    </citation>
    <scope>NUCLEOTIDE SEQUENCE</scope>
</reference>
<accession>A0A815VVV5</accession>
<feature type="region of interest" description="Disordered" evidence="1">
    <location>
        <begin position="93"/>
        <end position="125"/>
    </location>
</feature>
<feature type="compositionally biased region" description="Polar residues" evidence="1">
    <location>
        <begin position="107"/>
        <end position="124"/>
    </location>
</feature>
<gene>
    <name evidence="3" type="ORF">JBS370_LOCUS40394</name>
    <name evidence="2" type="ORF">ZHD862_LOCUS38951</name>
</gene>
<evidence type="ECO:0000313" key="4">
    <source>
        <dbReference type="Proteomes" id="UP000663864"/>
    </source>
</evidence>